<reference evidence="13" key="1">
    <citation type="submission" date="2020-10" db="EMBL/GenBank/DDBJ databases">
        <authorList>
            <person name="Gilroy R."/>
        </authorList>
    </citation>
    <scope>NUCLEOTIDE SEQUENCE</scope>
    <source>
        <strain evidence="13">14700</strain>
    </source>
</reference>
<keyword evidence="6" id="KW-0819">tRNA processing</keyword>
<proteinExistence type="inferred from homology"/>
<dbReference type="PANTHER" id="PTHR17490:SF16">
    <property type="entry name" value="THREONYLCARBAMOYL-AMP SYNTHASE"/>
    <property type="match status" value="1"/>
</dbReference>
<evidence type="ECO:0000256" key="11">
    <source>
        <dbReference type="ARBA" id="ARBA00048366"/>
    </source>
</evidence>
<dbReference type="InterPro" id="IPR006070">
    <property type="entry name" value="Sua5-like_dom"/>
</dbReference>
<evidence type="ECO:0000256" key="7">
    <source>
        <dbReference type="ARBA" id="ARBA00022695"/>
    </source>
</evidence>
<dbReference type="GO" id="GO:0003725">
    <property type="term" value="F:double-stranded RNA binding"/>
    <property type="evidence" value="ECO:0007669"/>
    <property type="project" value="InterPro"/>
</dbReference>
<dbReference type="GO" id="GO:0006450">
    <property type="term" value="P:regulation of translational fidelity"/>
    <property type="evidence" value="ECO:0007669"/>
    <property type="project" value="TreeGrafter"/>
</dbReference>
<sequence>MADIIPYSIENTDEIAARLKRGEVGIFPCDTIYGLCGIADERIAERLYEIKRRPLSKSFITLMDKSSLRDNGLIVPDDIFSRWPAPFTAILQHENGTTVAVRCPSDPYLLRILPVSGPIYSTSVNFSGEKSLLTFDDILPVFMNSVDFIVNDPSVKGGMASTIIDATSNPYRIIREGAYK</sequence>
<feature type="domain" description="YrdC-like" evidence="12">
    <location>
        <begin position="9"/>
        <end position="179"/>
    </location>
</feature>
<protein>
    <recommendedName>
        <fullName evidence="10">L-threonylcarbamoyladenylate synthase</fullName>
        <ecNumber evidence="3">2.7.7.87</ecNumber>
    </recommendedName>
    <alternativeName>
        <fullName evidence="10">L-threonylcarbamoyladenylate synthase</fullName>
    </alternativeName>
</protein>
<accession>A0A9D9IBW7</accession>
<evidence type="ECO:0000256" key="3">
    <source>
        <dbReference type="ARBA" id="ARBA00012584"/>
    </source>
</evidence>
<evidence type="ECO:0000256" key="8">
    <source>
        <dbReference type="ARBA" id="ARBA00022741"/>
    </source>
</evidence>
<dbReference type="GO" id="GO:0061710">
    <property type="term" value="F:L-threonylcarbamoyladenylate synthase"/>
    <property type="evidence" value="ECO:0007669"/>
    <property type="project" value="UniProtKB-EC"/>
</dbReference>
<dbReference type="Proteomes" id="UP000810292">
    <property type="component" value="Unassembled WGS sequence"/>
</dbReference>
<evidence type="ECO:0000256" key="1">
    <source>
        <dbReference type="ARBA" id="ARBA00004496"/>
    </source>
</evidence>
<evidence type="ECO:0000313" key="13">
    <source>
        <dbReference type="EMBL" id="MBO8469500.1"/>
    </source>
</evidence>
<comment type="subcellular location">
    <subcellularLocation>
        <location evidence="1">Cytoplasm</location>
    </subcellularLocation>
</comment>
<evidence type="ECO:0000256" key="5">
    <source>
        <dbReference type="ARBA" id="ARBA00022679"/>
    </source>
</evidence>
<comment type="similarity">
    <text evidence="2">Belongs to the SUA5 family.</text>
</comment>
<evidence type="ECO:0000256" key="9">
    <source>
        <dbReference type="ARBA" id="ARBA00022840"/>
    </source>
</evidence>
<keyword evidence="8" id="KW-0547">Nucleotide-binding</keyword>
<keyword evidence="5" id="KW-0808">Transferase</keyword>
<keyword evidence="9" id="KW-0067">ATP-binding</keyword>
<dbReference type="SUPFAM" id="SSF55821">
    <property type="entry name" value="YrdC/RibB"/>
    <property type="match status" value="1"/>
</dbReference>
<dbReference type="Gene3D" id="3.90.870.10">
    <property type="entry name" value="DHBP synthase"/>
    <property type="match status" value="1"/>
</dbReference>
<keyword evidence="4" id="KW-0963">Cytoplasm</keyword>
<dbReference type="InterPro" id="IPR017945">
    <property type="entry name" value="DHBP_synth_RibB-like_a/b_dom"/>
</dbReference>
<reference evidence="13" key="2">
    <citation type="journal article" date="2021" name="PeerJ">
        <title>Extensive microbial diversity within the chicken gut microbiome revealed by metagenomics and culture.</title>
        <authorList>
            <person name="Gilroy R."/>
            <person name="Ravi A."/>
            <person name="Getino M."/>
            <person name="Pursley I."/>
            <person name="Horton D.L."/>
            <person name="Alikhan N.F."/>
            <person name="Baker D."/>
            <person name="Gharbi K."/>
            <person name="Hall N."/>
            <person name="Watson M."/>
            <person name="Adriaenssens E.M."/>
            <person name="Foster-Nyarko E."/>
            <person name="Jarju S."/>
            <person name="Secka A."/>
            <person name="Antonio M."/>
            <person name="Oren A."/>
            <person name="Chaudhuri R.R."/>
            <person name="La Ragione R."/>
            <person name="Hildebrand F."/>
            <person name="Pallen M.J."/>
        </authorList>
    </citation>
    <scope>NUCLEOTIDE SEQUENCE</scope>
    <source>
        <strain evidence="13">14700</strain>
    </source>
</reference>
<organism evidence="13 14">
    <name type="scientific">Candidatus Ornithospirochaeta stercoravium</name>
    <dbReference type="NCBI Taxonomy" id="2840897"/>
    <lineage>
        <taxon>Bacteria</taxon>
        <taxon>Pseudomonadati</taxon>
        <taxon>Spirochaetota</taxon>
        <taxon>Spirochaetia</taxon>
        <taxon>Spirochaetales</taxon>
        <taxon>Spirochaetaceae</taxon>
        <taxon>Spirochaetaceae incertae sedis</taxon>
        <taxon>Candidatus Ornithospirochaeta</taxon>
    </lineage>
</organism>
<dbReference type="AlphaFoldDB" id="A0A9D9IBW7"/>
<dbReference type="PROSITE" id="PS51163">
    <property type="entry name" value="YRDC"/>
    <property type="match status" value="1"/>
</dbReference>
<evidence type="ECO:0000256" key="2">
    <source>
        <dbReference type="ARBA" id="ARBA00007663"/>
    </source>
</evidence>
<dbReference type="GO" id="GO:0005737">
    <property type="term" value="C:cytoplasm"/>
    <property type="evidence" value="ECO:0007669"/>
    <property type="project" value="UniProtKB-SubCell"/>
</dbReference>
<keyword evidence="7" id="KW-0548">Nucleotidyltransferase</keyword>
<dbReference type="InterPro" id="IPR050156">
    <property type="entry name" value="TC-AMP_synthase_SUA5"/>
</dbReference>
<dbReference type="GO" id="GO:0005524">
    <property type="term" value="F:ATP binding"/>
    <property type="evidence" value="ECO:0007669"/>
    <property type="project" value="UniProtKB-KW"/>
</dbReference>
<feature type="non-terminal residue" evidence="13">
    <location>
        <position position="180"/>
    </location>
</feature>
<gene>
    <name evidence="13" type="ORF">IAA72_06930</name>
</gene>
<evidence type="ECO:0000256" key="4">
    <source>
        <dbReference type="ARBA" id="ARBA00022490"/>
    </source>
</evidence>
<dbReference type="EMBL" id="JADIMF010000110">
    <property type="protein sequence ID" value="MBO8469500.1"/>
    <property type="molecule type" value="Genomic_DNA"/>
</dbReference>
<evidence type="ECO:0000313" key="14">
    <source>
        <dbReference type="Proteomes" id="UP000810292"/>
    </source>
</evidence>
<dbReference type="GO" id="GO:0008033">
    <property type="term" value="P:tRNA processing"/>
    <property type="evidence" value="ECO:0007669"/>
    <property type="project" value="UniProtKB-KW"/>
</dbReference>
<evidence type="ECO:0000256" key="10">
    <source>
        <dbReference type="ARBA" id="ARBA00029774"/>
    </source>
</evidence>
<evidence type="ECO:0000256" key="6">
    <source>
        <dbReference type="ARBA" id="ARBA00022694"/>
    </source>
</evidence>
<dbReference type="Pfam" id="PF01300">
    <property type="entry name" value="Sua5_yciO_yrdC"/>
    <property type="match status" value="1"/>
</dbReference>
<dbReference type="GO" id="GO:0000049">
    <property type="term" value="F:tRNA binding"/>
    <property type="evidence" value="ECO:0007669"/>
    <property type="project" value="TreeGrafter"/>
</dbReference>
<dbReference type="PANTHER" id="PTHR17490">
    <property type="entry name" value="SUA5"/>
    <property type="match status" value="1"/>
</dbReference>
<dbReference type="EC" id="2.7.7.87" evidence="3"/>
<comment type="catalytic activity">
    <reaction evidence="11">
        <text>L-threonine + hydrogencarbonate + ATP = L-threonylcarbamoyladenylate + diphosphate + H2O</text>
        <dbReference type="Rhea" id="RHEA:36407"/>
        <dbReference type="ChEBI" id="CHEBI:15377"/>
        <dbReference type="ChEBI" id="CHEBI:17544"/>
        <dbReference type="ChEBI" id="CHEBI:30616"/>
        <dbReference type="ChEBI" id="CHEBI:33019"/>
        <dbReference type="ChEBI" id="CHEBI:57926"/>
        <dbReference type="ChEBI" id="CHEBI:73682"/>
        <dbReference type="EC" id="2.7.7.87"/>
    </reaction>
</comment>
<name>A0A9D9IBW7_9SPIO</name>
<comment type="caution">
    <text evidence="13">The sequence shown here is derived from an EMBL/GenBank/DDBJ whole genome shotgun (WGS) entry which is preliminary data.</text>
</comment>
<evidence type="ECO:0000259" key="12">
    <source>
        <dbReference type="PROSITE" id="PS51163"/>
    </source>
</evidence>